<evidence type="ECO:0000313" key="1">
    <source>
        <dbReference type="EMBL" id="KIN06290.1"/>
    </source>
</evidence>
<dbReference type="EMBL" id="KN832871">
    <property type="protein sequence ID" value="KIN06290.1"/>
    <property type="molecule type" value="Genomic_DNA"/>
</dbReference>
<dbReference type="AlphaFoldDB" id="A0A0C3HTG1"/>
<evidence type="ECO:0000313" key="2">
    <source>
        <dbReference type="Proteomes" id="UP000054321"/>
    </source>
</evidence>
<proteinExistence type="predicted"/>
<dbReference type="HOGENOM" id="CLU_2109729_0_0_1"/>
<dbReference type="InParanoid" id="A0A0C3HTG1"/>
<gene>
    <name evidence="1" type="ORF">OIDMADRAFT_49779</name>
</gene>
<sequence length="115" mass="13328">MTVNQSYIEFFEGQTTESFYKDAIMRYDRAELPRLCQWNSRLAVYIVQRRIYHWTKNGYPSMVSGEDELRAMFEEVVLCSDLLPFYALLAQQIKDDGDDGLGGHERVTAAFTVSL</sequence>
<keyword evidence="2" id="KW-1185">Reference proteome</keyword>
<dbReference type="Proteomes" id="UP000054321">
    <property type="component" value="Unassembled WGS sequence"/>
</dbReference>
<name>A0A0C3HTG1_OIDMZ</name>
<reference evidence="2" key="2">
    <citation type="submission" date="2015-01" db="EMBL/GenBank/DDBJ databases">
        <title>Evolutionary Origins and Diversification of the Mycorrhizal Mutualists.</title>
        <authorList>
            <consortium name="DOE Joint Genome Institute"/>
            <consortium name="Mycorrhizal Genomics Consortium"/>
            <person name="Kohler A."/>
            <person name="Kuo A."/>
            <person name="Nagy L.G."/>
            <person name="Floudas D."/>
            <person name="Copeland A."/>
            <person name="Barry K.W."/>
            <person name="Cichocki N."/>
            <person name="Veneault-Fourrey C."/>
            <person name="LaButti K."/>
            <person name="Lindquist E.A."/>
            <person name="Lipzen A."/>
            <person name="Lundell T."/>
            <person name="Morin E."/>
            <person name="Murat C."/>
            <person name="Riley R."/>
            <person name="Ohm R."/>
            <person name="Sun H."/>
            <person name="Tunlid A."/>
            <person name="Henrissat B."/>
            <person name="Grigoriev I.V."/>
            <person name="Hibbett D.S."/>
            <person name="Martin F."/>
        </authorList>
    </citation>
    <scope>NUCLEOTIDE SEQUENCE [LARGE SCALE GENOMIC DNA]</scope>
    <source>
        <strain evidence="2">Zn</strain>
    </source>
</reference>
<protein>
    <submittedName>
        <fullName evidence="1">Uncharacterized protein</fullName>
    </submittedName>
</protein>
<accession>A0A0C3HTG1</accession>
<organism evidence="1 2">
    <name type="scientific">Oidiodendron maius (strain Zn)</name>
    <dbReference type="NCBI Taxonomy" id="913774"/>
    <lineage>
        <taxon>Eukaryota</taxon>
        <taxon>Fungi</taxon>
        <taxon>Dikarya</taxon>
        <taxon>Ascomycota</taxon>
        <taxon>Pezizomycotina</taxon>
        <taxon>Leotiomycetes</taxon>
        <taxon>Leotiomycetes incertae sedis</taxon>
        <taxon>Myxotrichaceae</taxon>
        <taxon>Oidiodendron</taxon>
    </lineage>
</organism>
<reference evidence="1 2" key="1">
    <citation type="submission" date="2014-04" db="EMBL/GenBank/DDBJ databases">
        <authorList>
            <consortium name="DOE Joint Genome Institute"/>
            <person name="Kuo A."/>
            <person name="Martino E."/>
            <person name="Perotto S."/>
            <person name="Kohler A."/>
            <person name="Nagy L.G."/>
            <person name="Floudas D."/>
            <person name="Copeland A."/>
            <person name="Barry K.W."/>
            <person name="Cichocki N."/>
            <person name="Veneault-Fourrey C."/>
            <person name="LaButti K."/>
            <person name="Lindquist E.A."/>
            <person name="Lipzen A."/>
            <person name="Lundell T."/>
            <person name="Morin E."/>
            <person name="Murat C."/>
            <person name="Sun H."/>
            <person name="Tunlid A."/>
            <person name="Henrissat B."/>
            <person name="Grigoriev I.V."/>
            <person name="Hibbett D.S."/>
            <person name="Martin F."/>
            <person name="Nordberg H.P."/>
            <person name="Cantor M.N."/>
            <person name="Hua S.X."/>
        </authorList>
    </citation>
    <scope>NUCLEOTIDE SEQUENCE [LARGE SCALE GENOMIC DNA]</scope>
    <source>
        <strain evidence="1 2">Zn</strain>
    </source>
</reference>